<evidence type="ECO:0000313" key="4">
    <source>
        <dbReference type="Proteomes" id="UP000503003"/>
    </source>
</evidence>
<protein>
    <submittedName>
        <fullName evidence="3">Uncharacterized protein</fullName>
    </submittedName>
</protein>
<keyword evidence="2" id="KW-0472">Membrane</keyword>
<dbReference type="Proteomes" id="UP000503003">
    <property type="component" value="Chromosome 2"/>
</dbReference>
<feature type="region of interest" description="Disordered" evidence="1">
    <location>
        <begin position="1"/>
        <end position="20"/>
    </location>
</feature>
<gene>
    <name evidence="3" type="ORF">G5S32_17875</name>
</gene>
<name>A0A6G7CP41_9VIBR</name>
<feature type="compositionally biased region" description="Basic and acidic residues" evidence="1">
    <location>
        <begin position="1"/>
        <end position="16"/>
    </location>
</feature>
<evidence type="ECO:0000256" key="2">
    <source>
        <dbReference type="SAM" id="Phobius"/>
    </source>
</evidence>
<feature type="transmembrane region" description="Helical" evidence="2">
    <location>
        <begin position="78"/>
        <end position="96"/>
    </location>
</feature>
<keyword evidence="4" id="KW-1185">Reference proteome</keyword>
<evidence type="ECO:0000256" key="1">
    <source>
        <dbReference type="SAM" id="MobiDB-lite"/>
    </source>
</evidence>
<dbReference type="EMBL" id="CP049332">
    <property type="protein sequence ID" value="QIH43850.1"/>
    <property type="molecule type" value="Genomic_DNA"/>
</dbReference>
<reference evidence="3 4" key="1">
    <citation type="submission" date="2020-02" db="EMBL/GenBank/DDBJ databases">
        <title>A complete genome of a marine bacterium Vibrio sp. ZWAL4003 isolated from the mangrove sediment with the ability to degrade polysaccharides.</title>
        <authorList>
            <person name="Wu J."/>
            <person name="Qu W."/>
            <person name="Zeng R."/>
        </authorList>
    </citation>
    <scope>NUCLEOTIDE SEQUENCE [LARGE SCALE GENOMIC DNA]</scope>
    <source>
        <strain evidence="3 4">ZWAL4003</strain>
    </source>
</reference>
<evidence type="ECO:0000313" key="3">
    <source>
        <dbReference type="EMBL" id="QIH43850.1"/>
    </source>
</evidence>
<sequence length="97" mass="11270">MAVLPKHTDQNPHYDPNDDLTVDQLHRYTRAANKAQKQREEVERSEDPSIIEVVRRTRFTEHRLAAKSKGGKRSSHQYAMYMVFIAILGLAVMYLTQ</sequence>
<dbReference type="RefSeq" id="WP_165313516.1">
    <property type="nucleotide sequence ID" value="NZ_CP049332.1"/>
</dbReference>
<keyword evidence="2" id="KW-0812">Transmembrane</keyword>
<organism evidence="3 4">
    <name type="scientific">Vibrio ziniensis</name>
    <dbReference type="NCBI Taxonomy" id="2711221"/>
    <lineage>
        <taxon>Bacteria</taxon>
        <taxon>Pseudomonadati</taxon>
        <taxon>Pseudomonadota</taxon>
        <taxon>Gammaproteobacteria</taxon>
        <taxon>Vibrionales</taxon>
        <taxon>Vibrionaceae</taxon>
        <taxon>Vibrio</taxon>
    </lineage>
</organism>
<proteinExistence type="predicted"/>
<dbReference type="AlphaFoldDB" id="A0A6G7CP41"/>
<accession>A0A6G7CP41</accession>
<dbReference type="KEGG" id="vzi:G5S32_17875"/>
<keyword evidence="2" id="KW-1133">Transmembrane helix</keyword>